<dbReference type="Proteomes" id="UP001595699">
    <property type="component" value="Unassembled WGS sequence"/>
</dbReference>
<name>A0ABV7YN88_9ACTN</name>
<feature type="transmembrane region" description="Helical" evidence="1">
    <location>
        <begin position="17"/>
        <end position="39"/>
    </location>
</feature>
<sequence>MIVAHGIGGRGDLPVPFSLALIGAVAALVLSFVILAFAWKSPRYADGEERGKALPQGFTSFVDSRAFRIALKVIGLVVTGFFAVAAVLGPDLLVNPTFGAVYVLFWVGLVPASILLGPIWRYLNPLRTLHEGLAAILGMKPEEGLAKLPTWIGYWPAALGLFAFVWLELVAPGNVTLPVVRLWFAVYAGVHFIAAAVYGSRWFDRGDAFEVYSTMFAKLSPLARRSSDRRIVLRNPLANLDTVKLGPGLVAVIAVMLGSTAFDGFSTSPAWIGFVQNVADGTFVATAVLLASVLLVAGTFWAATVIAGGLSGSHDRRTLPQQFAGSVIPIALGYVVAHYFTLFVVESQRTLIYASDPLSNGMDLFGIADAGVNTSIADNPGAVAIVKVSAVVIGHVLGVIAAHDRAVTLFPRRTALLGQLPLLVVMVGYTLGGLTLLFAT</sequence>
<feature type="transmembrane region" description="Helical" evidence="1">
    <location>
        <begin position="69"/>
        <end position="88"/>
    </location>
</feature>
<dbReference type="RefSeq" id="WP_205117942.1">
    <property type="nucleotide sequence ID" value="NZ_JAFBCM010000001.1"/>
</dbReference>
<dbReference type="EMBL" id="JBHRZH010000051">
    <property type="protein sequence ID" value="MFC3766324.1"/>
    <property type="molecule type" value="Genomic_DNA"/>
</dbReference>
<protein>
    <submittedName>
        <fullName evidence="2">Uncharacterized protein</fullName>
    </submittedName>
</protein>
<feature type="transmembrane region" description="Helical" evidence="1">
    <location>
        <begin position="382"/>
        <end position="402"/>
    </location>
</feature>
<keyword evidence="1" id="KW-0812">Transmembrane</keyword>
<evidence type="ECO:0000313" key="2">
    <source>
        <dbReference type="EMBL" id="MFC3766324.1"/>
    </source>
</evidence>
<organism evidence="2 3">
    <name type="scientific">Tenggerimyces flavus</name>
    <dbReference type="NCBI Taxonomy" id="1708749"/>
    <lineage>
        <taxon>Bacteria</taxon>
        <taxon>Bacillati</taxon>
        <taxon>Actinomycetota</taxon>
        <taxon>Actinomycetes</taxon>
        <taxon>Propionibacteriales</taxon>
        <taxon>Nocardioidaceae</taxon>
        <taxon>Tenggerimyces</taxon>
    </lineage>
</organism>
<keyword evidence="1" id="KW-0472">Membrane</keyword>
<comment type="caution">
    <text evidence="2">The sequence shown here is derived from an EMBL/GenBank/DDBJ whole genome shotgun (WGS) entry which is preliminary data.</text>
</comment>
<feature type="transmembrane region" description="Helical" evidence="1">
    <location>
        <begin position="179"/>
        <end position="198"/>
    </location>
</feature>
<evidence type="ECO:0000313" key="3">
    <source>
        <dbReference type="Proteomes" id="UP001595699"/>
    </source>
</evidence>
<keyword evidence="3" id="KW-1185">Reference proteome</keyword>
<feature type="transmembrane region" description="Helical" evidence="1">
    <location>
        <begin position="100"/>
        <end position="123"/>
    </location>
</feature>
<proteinExistence type="predicted"/>
<evidence type="ECO:0000256" key="1">
    <source>
        <dbReference type="SAM" id="Phobius"/>
    </source>
</evidence>
<accession>A0ABV7YN88</accession>
<feature type="transmembrane region" description="Helical" evidence="1">
    <location>
        <begin position="282"/>
        <end position="311"/>
    </location>
</feature>
<reference evidence="3" key="1">
    <citation type="journal article" date="2019" name="Int. J. Syst. Evol. Microbiol.">
        <title>The Global Catalogue of Microorganisms (GCM) 10K type strain sequencing project: providing services to taxonomists for standard genome sequencing and annotation.</title>
        <authorList>
            <consortium name="The Broad Institute Genomics Platform"/>
            <consortium name="The Broad Institute Genome Sequencing Center for Infectious Disease"/>
            <person name="Wu L."/>
            <person name="Ma J."/>
        </authorList>
    </citation>
    <scope>NUCLEOTIDE SEQUENCE [LARGE SCALE GENOMIC DNA]</scope>
    <source>
        <strain evidence="3">CGMCC 4.7241</strain>
    </source>
</reference>
<gene>
    <name evidence="2" type="ORF">ACFOUW_36230</name>
</gene>
<feature type="transmembrane region" description="Helical" evidence="1">
    <location>
        <begin position="144"/>
        <end position="167"/>
    </location>
</feature>
<keyword evidence="1" id="KW-1133">Transmembrane helix</keyword>
<feature type="transmembrane region" description="Helical" evidence="1">
    <location>
        <begin position="243"/>
        <end position="262"/>
    </location>
</feature>
<feature type="transmembrane region" description="Helical" evidence="1">
    <location>
        <begin position="323"/>
        <end position="345"/>
    </location>
</feature>
<feature type="transmembrane region" description="Helical" evidence="1">
    <location>
        <begin position="414"/>
        <end position="439"/>
    </location>
</feature>